<feature type="transmembrane region" description="Helical" evidence="3">
    <location>
        <begin position="182"/>
        <end position="208"/>
    </location>
</feature>
<feature type="region of interest" description="Disordered" evidence="2">
    <location>
        <begin position="499"/>
        <end position="520"/>
    </location>
</feature>
<organism evidence="4 5">
    <name type="scientific">Acanthosepion pharaonis</name>
    <name type="common">Pharaoh cuttlefish</name>
    <name type="synonym">Sepia pharaonis</name>
    <dbReference type="NCBI Taxonomy" id="158019"/>
    <lineage>
        <taxon>Eukaryota</taxon>
        <taxon>Metazoa</taxon>
        <taxon>Spiralia</taxon>
        <taxon>Lophotrochozoa</taxon>
        <taxon>Mollusca</taxon>
        <taxon>Cephalopoda</taxon>
        <taxon>Coleoidea</taxon>
        <taxon>Decapodiformes</taxon>
        <taxon>Sepiida</taxon>
        <taxon>Sepiina</taxon>
        <taxon>Sepiidae</taxon>
        <taxon>Acanthosepion</taxon>
    </lineage>
</organism>
<feature type="transmembrane region" description="Helical" evidence="3">
    <location>
        <begin position="68"/>
        <end position="94"/>
    </location>
</feature>
<dbReference type="InterPro" id="IPR011990">
    <property type="entry name" value="TPR-like_helical_dom_sf"/>
</dbReference>
<evidence type="ECO:0000313" key="5">
    <source>
        <dbReference type="Proteomes" id="UP000597762"/>
    </source>
</evidence>
<dbReference type="Proteomes" id="UP000597762">
    <property type="component" value="Unassembled WGS sequence"/>
</dbReference>
<dbReference type="Pfam" id="PF17826">
    <property type="entry name" value="DUF5588"/>
    <property type="match status" value="1"/>
</dbReference>
<keyword evidence="3" id="KW-1133">Transmembrane helix</keyword>
<dbReference type="InterPro" id="IPR019734">
    <property type="entry name" value="TPR_rpt"/>
</dbReference>
<dbReference type="OrthoDB" id="6334002at2759"/>
<dbReference type="Gene3D" id="1.25.40.10">
    <property type="entry name" value="Tetratricopeptide repeat domain"/>
    <property type="match status" value="1"/>
</dbReference>
<sequence>MFQLIVIGSTVPLFPGKGSSSLFLNSANLLPFLPLVSTALLTVLLTLADRSLSCLCSRVSATLRSADLALASQSLSFLSFVLAVFLPFVLAVFLPFVLAVFLPFVLAVFFSFVLAVFLPFVLAVFLFFCSCSLSSFCSCSLSSFCSCSLSSFCSCSLSSFLFLQSFFFCSFLSSFCSCSLSFFLFLQSFFLLFLQSFFLLFLQSFFLFDWGRQQLASSHSSFPSIPVKWADVGKAALSHIPPNAVLSCLPRSTLTSASAKQEKPPPTNYNAKFCSMLWFENEVSTQGCEDEMQLLKFSGDYNFGQKKYQIALEKYEQALKLLPEHNSSMYQDMMESIARCHLNLGDSDKAIMTANKLYVKAVIPSHRTRHLVLLEHIYSTCGHIEGHKTALQKLLLLHPTNIQYWIALASCYSQTGSSSSISEEFSNMFISAPAFYKQLICLLRARCLLKYSIKTTSSFVKKRHEILLKKVDSDIGLLNPEDSLIAKVTEFITQDLGTQTELPNSDEGERTEQMDSKEQPVEENDFELMIVHNFFIDNKKMIPSSVLLIFPLIKKNKKNSSIYPTLFISIYPTLFISIYLSIYLSAHDCVVRMFAF</sequence>
<evidence type="ECO:0000256" key="3">
    <source>
        <dbReference type="SAM" id="Phobius"/>
    </source>
</evidence>
<keyword evidence="1" id="KW-0802">TPR repeat</keyword>
<dbReference type="EMBL" id="CAHIKZ030001545">
    <property type="protein sequence ID" value="CAE1267583.1"/>
    <property type="molecule type" value="Genomic_DNA"/>
</dbReference>
<dbReference type="PANTHER" id="PTHR31919">
    <property type="entry name" value="ZINC FINGERS AND HOMEOBOXES PROTEIN 1, ISOFORM 2"/>
    <property type="match status" value="1"/>
</dbReference>
<dbReference type="AlphaFoldDB" id="A0A812CGM6"/>
<dbReference type="PROSITE" id="PS50005">
    <property type="entry name" value="TPR"/>
    <property type="match status" value="1"/>
</dbReference>
<dbReference type="InterPro" id="IPR041404">
    <property type="entry name" value="DUF5588"/>
</dbReference>
<evidence type="ECO:0000256" key="1">
    <source>
        <dbReference type="PROSITE-ProRule" id="PRU00339"/>
    </source>
</evidence>
<proteinExistence type="predicted"/>
<reference evidence="4" key="1">
    <citation type="submission" date="2021-01" db="EMBL/GenBank/DDBJ databases">
        <authorList>
            <person name="Li R."/>
            <person name="Bekaert M."/>
        </authorList>
    </citation>
    <scope>NUCLEOTIDE SEQUENCE</scope>
    <source>
        <strain evidence="4">Farmed</strain>
    </source>
</reference>
<gene>
    <name evidence="4" type="ORF">SPHA_35656</name>
</gene>
<feature type="transmembrane region" description="Helical" evidence="3">
    <location>
        <begin position="28"/>
        <end position="47"/>
    </location>
</feature>
<evidence type="ECO:0000313" key="4">
    <source>
        <dbReference type="EMBL" id="CAE1267583.1"/>
    </source>
</evidence>
<feature type="transmembrane region" description="Helical" evidence="3">
    <location>
        <begin position="100"/>
        <end position="129"/>
    </location>
</feature>
<keyword evidence="5" id="KW-1185">Reference proteome</keyword>
<feature type="transmembrane region" description="Helical" evidence="3">
    <location>
        <begin position="562"/>
        <end position="586"/>
    </location>
</feature>
<name>A0A812CGM6_ACAPH</name>
<feature type="transmembrane region" description="Helical" evidence="3">
    <location>
        <begin position="141"/>
        <end position="162"/>
    </location>
</feature>
<evidence type="ECO:0000256" key="2">
    <source>
        <dbReference type="SAM" id="MobiDB-lite"/>
    </source>
</evidence>
<dbReference type="SUPFAM" id="SSF48452">
    <property type="entry name" value="TPR-like"/>
    <property type="match status" value="1"/>
</dbReference>
<keyword evidence="3" id="KW-0812">Transmembrane</keyword>
<feature type="compositionally biased region" description="Basic and acidic residues" evidence="2">
    <location>
        <begin position="507"/>
        <end position="520"/>
    </location>
</feature>
<comment type="caution">
    <text evidence="4">The sequence shown here is derived from an EMBL/GenBank/DDBJ whole genome shotgun (WGS) entry which is preliminary data.</text>
</comment>
<dbReference type="PANTHER" id="PTHR31919:SF1">
    <property type="entry name" value="ZINC FINGERS AND HOMEOBOXES PROTEIN 1, ISOFORM 2"/>
    <property type="match status" value="1"/>
</dbReference>
<accession>A0A812CGM6</accession>
<keyword evidence="3" id="KW-0472">Membrane</keyword>
<feature type="repeat" description="TPR" evidence="1">
    <location>
        <begin position="292"/>
        <end position="325"/>
    </location>
</feature>
<protein>
    <submittedName>
        <fullName evidence="4">Uncharacterized protein</fullName>
    </submittedName>
</protein>